<evidence type="ECO:0000256" key="1">
    <source>
        <dbReference type="SAM" id="MobiDB-lite"/>
    </source>
</evidence>
<feature type="compositionally biased region" description="Basic residues" evidence="1">
    <location>
        <begin position="1"/>
        <end position="10"/>
    </location>
</feature>
<protein>
    <submittedName>
        <fullName evidence="2">Uncharacterized protein</fullName>
    </submittedName>
</protein>
<accession>A0A652KS93</accession>
<name>A0A652KS93_9ACTN</name>
<reference evidence="2" key="1">
    <citation type="submission" date="2018-10" db="EMBL/GenBank/DDBJ databases">
        <authorList>
            <person name="Hariharan J."/>
            <person name="Choudoir M.J."/>
            <person name="Diebold P."/>
            <person name="Panke-Buisse K."/>
            <person name="Campbell A.N."/>
            <person name="Buckley D.H."/>
        </authorList>
    </citation>
    <scope>NUCLEOTIDE SEQUENCE</scope>
    <source>
        <strain evidence="2">Gb1</strain>
    </source>
</reference>
<organism evidence="2">
    <name type="scientific">Streptomyces sp. gb1(2016)</name>
    <dbReference type="NCBI Taxonomy" id="1828321"/>
    <lineage>
        <taxon>Bacteria</taxon>
        <taxon>Bacillati</taxon>
        <taxon>Actinomycetota</taxon>
        <taxon>Actinomycetes</taxon>
        <taxon>Kitasatosporales</taxon>
        <taxon>Streptomycetaceae</taxon>
        <taxon>Streptomyces</taxon>
    </lineage>
</organism>
<feature type="region of interest" description="Disordered" evidence="1">
    <location>
        <begin position="1"/>
        <end position="20"/>
    </location>
</feature>
<evidence type="ECO:0000313" key="2">
    <source>
        <dbReference type="EMBL" id="TXS25868.1"/>
    </source>
</evidence>
<dbReference type="EMBL" id="RDBM01000037">
    <property type="protein sequence ID" value="TXS25868.1"/>
    <property type="molecule type" value="Genomic_DNA"/>
</dbReference>
<dbReference type="AlphaFoldDB" id="A0A652KS93"/>
<dbReference type="InterPro" id="IPR036388">
    <property type="entry name" value="WH-like_DNA-bd_sf"/>
</dbReference>
<gene>
    <name evidence="2" type="ORF">EAO74_29020</name>
</gene>
<comment type="caution">
    <text evidence="2">The sequence shown here is derived from an EMBL/GenBank/DDBJ whole genome shotgun (WGS) entry which is preliminary data.</text>
</comment>
<dbReference type="Gene3D" id="1.10.10.10">
    <property type="entry name" value="Winged helix-like DNA-binding domain superfamily/Winged helix DNA-binding domain"/>
    <property type="match status" value="1"/>
</dbReference>
<proteinExistence type="predicted"/>
<sequence length="788" mass="85296">MSAVRNRPRPPARTPPQRAAAGALTVVGDGSPGARSHAAALELTAAHWLRADGERYRCRPGAETGASPFSCKRRVTVHTILPAVSLVYRADARRSSLSGHSVQRAGGTMSSIAEIAYEPARPWSNRSFSMPAVPGGNSGQIKVLRCLLYSLRSGVHVDEPLQIADGGGATVTFSSMGQRLQPAGLVTRTGKNSWLLTRQAEAWLDSEDDGYLLSILHANVRFVGELLHEARDGMTQSDLLCLASNKYGCSWDSLDQIRRRTAWLRAGGFLDLDFRHQVTPTSTGLKLLDKLELAQPGATRKRDSVSVAVIAPPPTGLVQSALASIDTKQRKAKIGYIPRSEGNALYSLRKFSIALKDGITREEIDRFASAEFGLRPSSTASALSAFKSAGLVEQVGFNKYKSTELAVSCTEGESNIDFLRALHTRFRFFGEVLEALEEVDTPRDLAVIGKLRYGMPREDIAEVRTRLQMMRECGLIEEVSWGHYRLLDLGRALLAELPCEMLNDESVELESLTSDEGGTQGSGAPGYEEICAELHAASRASTAPERFEAAVAQAFDYLGFDAQLLGGSGQTDVLVAANLAGDKRFTVIIDAKSSASGKVGEQQINFDTIKEHKAANSADFALAVGPSFPGQRLIARAEAHGIGLFGVEEFVKLLKMHSEAPFTLTELMDLLKISGTVTSAIVERKWAVEIRAFRLCERVLHQLATEAANVDAFTTGALSAHDLYLILRTESADPPSPPEIESVLSLLSSDLVHAVQKSGSQYFILEDPQTTARRLHRLAASIISGGSR</sequence>